<organism evidence="1">
    <name type="scientific">hydrothermal vent metagenome</name>
    <dbReference type="NCBI Taxonomy" id="652676"/>
    <lineage>
        <taxon>unclassified sequences</taxon>
        <taxon>metagenomes</taxon>
        <taxon>ecological metagenomes</taxon>
    </lineage>
</organism>
<protein>
    <submittedName>
        <fullName evidence="1">Uncharacterized protein</fullName>
    </submittedName>
</protein>
<gene>
    <name evidence="1" type="ORF">MNBD_GAMMA16-349</name>
</gene>
<evidence type="ECO:0000313" key="1">
    <source>
        <dbReference type="EMBL" id="VAW84977.1"/>
    </source>
</evidence>
<reference evidence="1" key="1">
    <citation type="submission" date="2018-06" db="EMBL/GenBank/DDBJ databases">
        <authorList>
            <person name="Zhirakovskaya E."/>
        </authorList>
    </citation>
    <scope>NUCLEOTIDE SEQUENCE</scope>
</reference>
<dbReference type="EMBL" id="UOFO01000056">
    <property type="protein sequence ID" value="VAW84977.1"/>
    <property type="molecule type" value="Genomic_DNA"/>
</dbReference>
<dbReference type="AlphaFoldDB" id="A0A3B0ZBX6"/>
<sequence>MKSDPEKLIKQHDKLTHTDAIKVVSHVQRLSNDWIINTVMIEGCNVPFKFKRQQKYKNLTGRRVNLTYYPDVENIAGFDVDIMNVVRIKVS</sequence>
<name>A0A3B0ZBX6_9ZZZZ</name>
<accession>A0A3B0ZBX6</accession>
<proteinExistence type="predicted"/>